<dbReference type="FunFam" id="1.10.510.10:FF:000315">
    <property type="entry name" value="membrane-associated tyrosine- and threonine-specific cdc2-inhibitory kinase"/>
    <property type="match status" value="1"/>
</dbReference>
<dbReference type="PANTHER" id="PTHR11042:SF183">
    <property type="entry name" value="MEMBRANE-ASSOCIATED TYROSINE- AND THREONINE-SPECIFIC CDC2-INHIBITORY KINASE"/>
    <property type="match status" value="1"/>
</dbReference>
<evidence type="ECO:0000256" key="3">
    <source>
        <dbReference type="ARBA" id="ARBA00022527"/>
    </source>
</evidence>
<dbReference type="GO" id="GO:0005524">
    <property type="term" value="F:ATP binding"/>
    <property type="evidence" value="ECO:0007669"/>
    <property type="project" value="UniProtKB-UniRule"/>
</dbReference>
<dbReference type="STRING" id="126957.T1IKX9"/>
<comment type="similarity">
    <text evidence="13">Belongs to the protein kinase superfamily. Ser/Thr protein kinase family. GCN2 subfamily.</text>
</comment>
<dbReference type="GO" id="GO:0051321">
    <property type="term" value="P:meiotic cell cycle"/>
    <property type="evidence" value="ECO:0007669"/>
    <property type="project" value="TreeGrafter"/>
</dbReference>
<dbReference type="InterPro" id="IPR000719">
    <property type="entry name" value="Prot_kinase_dom"/>
</dbReference>
<reference evidence="20" key="1">
    <citation type="submission" date="2011-05" db="EMBL/GenBank/DDBJ databases">
        <authorList>
            <person name="Richards S.R."/>
            <person name="Qu J."/>
            <person name="Jiang H."/>
            <person name="Jhangiani S.N."/>
            <person name="Agravi P."/>
            <person name="Goodspeed R."/>
            <person name="Gross S."/>
            <person name="Mandapat C."/>
            <person name="Jackson L."/>
            <person name="Mathew T."/>
            <person name="Pu L."/>
            <person name="Thornton R."/>
            <person name="Saada N."/>
            <person name="Wilczek-Boney K.B."/>
            <person name="Lee S."/>
            <person name="Kovar C."/>
            <person name="Wu Y."/>
            <person name="Scherer S.E."/>
            <person name="Worley K.C."/>
            <person name="Muzny D.M."/>
            <person name="Gibbs R."/>
        </authorList>
    </citation>
    <scope>NUCLEOTIDE SEQUENCE</scope>
    <source>
        <strain evidence="20">Brora</strain>
    </source>
</reference>
<dbReference type="Gene3D" id="1.10.510.10">
    <property type="entry name" value="Transferase(Phosphotransferase) domain 1"/>
    <property type="match status" value="1"/>
</dbReference>
<evidence type="ECO:0000256" key="11">
    <source>
        <dbReference type="ARBA" id="ARBA00023136"/>
    </source>
</evidence>
<evidence type="ECO:0000259" key="18">
    <source>
        <dbReference type="PROSITE" id="PS50011"/>
    </source>
</evidence>
<evidence type="ECO:0000256" key="12">
    <source>
        <dbReference type="ARBA" id="ARBA00023306"/>
    </source>
</evidence>
<dbReference type="PROSITE" id="PS50011">
    <property type="entry name" value="PROTEIN_KINASE_DOM"/>
    <property type="match status" value="1"/>
</dbReference>
<evidence type="ECO:0000256" key="9">
    <source>
        <dbReference type="ARBA" id="ARBA00022842"/>
    </source>
</evidence>
<dbReference type="InterPro" id="IPR008271">
    <property type="entry name" value="Ser/Thr_kinase_AS"/>
</dbReference>
<keyword evidence="3 17" id="KW-0723">Serine/threonine-protein kinase</keyword>
<dbReference type="HOGENOM" id="CLU_495536_0_0_1"/>
<dbReference type="PANTHER" id="PTHR11042">
    <property type="entry name" value="EUKARYOTIC TRANSLATION INITIATION FACTOR 2-ALPHA KINASE EIF2-ALPHA KINASE -RELATED"/>
    <property type="match status" value="1"/>
</dbReference>
<dbReference type="EC" id="2.7.11.1" evidence="2"/>
<evidence type="ECO:0000256" key="15">
    <source>
        <dbReference type="ARBA" id="ARBA00048679"/>
    </source>
</evidence>
<dbReference type="EMBL" id="JH430667">
    <property type="status" value="NOT_ANNOTATED_CDS"/>
    <property type="molecule type" value="Genomic_DNA"/>
</dbReference>
<comment type="catalytic activity">
    <reaction evidence="15">
        <text>L-seryl-[protein] + ATP = O-phospho-L-seryl-[protein] + ADP + H(+)</text>
        <dbReference type="Rhea" id="RHEA:17989"/>
        <dbReference type="Rhea" id="RHEA-COMP:9863"/>
        <dbReference type="Rhea" id="RHEA-COMP:11604"/>
        <dbReference type="ChEBI" id="CHEBI:15378"/>
        <dbReference type="ChEBI" id="CHEBI:29999"/>
        <dbReference type="ChEBI" id="CHEBI:30616"/>
        <dbReference type="ChEBI" id="CHEBI:83421"/>
        <dbReference type="ChEBI" id="CHEBI:456216"/>
        <dbReference type="EC" id="2.7.11.1"/>
    </reaction>
</comment>
<dbReference type="GO" id="GO:0110031">
    <property type="term" value="P:negative regulation of G2/MI transition of meiotic cell cycle"/>
    <property type="evidence" value="ECO:0007669"/>
    <property type="project" value="TreeGrafter"/>
</dbReference>
<evidence type="ECO:0000256" key="7">
    <source>
        <dbReference type="ARBA" id="ARBA00022777"/>
    </source>
</evidence>
<evidence type="ECO:0000256" key="13">
    <source>
        <dbReference type="ARBA" id="ARBA00037982"/>
    </source>
</evidence>
<dbReference type="SMART" id="SM00220">
    <property type="entry name" value="S_TKc"/>
    <property type="match status" value="1"/>
</dbReference>
<name>T1IKX9_STRMM</name>
<evidence type="ECO:0000256" key="5">
    <source>
        <dbReference type="ARBA" id="ARBA00022723"/>
    </source>
</evidence>
<feature type="domain" description="Protein kinase" evidence="18">
    <location>
        <begin position="89"/>
        <end position="335"/>
    </location>
</feature>
<dbReference type="GO" id="GO:0004674">
    <property type="term" value="F:protein serine/threonine kinase activity"/>
    <property type="evidence" value="ECO:0007669"/>
    <property type="project" value="UniProtKB-KW"/>
</dbReference>
<reference evidence="19" key="2">
    <citation type="submission" date="2015-02" db="UniProtKB">
        <authorList>
            <consortium name="EnsemblMetazoa"/>
        </authorList>
    </citation>
    <scope>IDENTIFICATION</scope>
</reference>
<evidence type="ECO:0000256" key="4">
    <source>
        <dbReference type="ARBA" id="ARBA00022679"/>
    </source>
</evidence>
<organism evidence="19 20">
    <name type="scientific">Strigamia maritima</name>
    <name type="common">European centipede</name>
    <name type="synonym">Geophilus maritimus</name>
    <dbReference type="NCBI Taxonomy" id="126957"/>
    <lineage>
        <taxon>Eukaryota</taxon>
        <taxon>Metazoa</taxon>
        <taxon>Ecdysozoa</taxon>
        <taxon>Arthropoda</taxon>
        <taxon>Myriapoda</taxon>
        <taxon>Chilopoda</taxon>
        <taxon>Pleurostigmophora</taxon>
        <taxon>Geophilomorpha</taxon>
        <taxon>Linotaeniidae</taxon>
        <taxon>Strigamia</taxon>
    </lineage>
</organism>
<dbReference type="GO" id="GO:0005634">
    <property type="term" value="C:nucleus"/>
    <property type="evidence" value="ECO:0007669"/>
    <property type="project" value="TreeGrafter"/>
</dbReference>
<evidence type="ECO:0000256" key="10">
    <source>
        <dbReference type="ARBA" id="ARBA00023034"/>
    </source>
</evidence>
<keyword evidence="11" id="KW-0472">Membrane</keyword>
<dbReference type="InterPro" id="IPR050339">
    <property type="entry name" value="CC_SR_Kinase"/>
</dbReference>
<keyword evidence="5" id="KW-0479">Metal-binding</keyword>
<keyword evidence="10" id="KW-0333">Golgi apparatus</keyword>
<proteinExistence type="inferred from homology"/>
<keyword evidence="20" id="KW-1185">Reference proteome</keyword>
<keyword evidence="9" id="KW-0460">Magnesium</keyword>
<dbReference type="PROSITE" id="PS00107">
    <property type="entry name" value="PROTEIN_KINASE_ATP"/>
    <property type="match status" value="1"/>
</dbReference>
<dbReference type="PhylomeDB" id="T1IKX9"/>
<evidence type="ECO:0000256" key="16">
    <source>
        <dbReference type="PROSITE-ProRule" id="PRU10141"/>
    </source>
</evidence>
<feature type="binding site" evidence="16">
    <location>
        <position position="118"/>
    </location>
    <ligand>
        <name>ATP</name>
        <dbReference type="ChEBI" id="CHEBI:30616"/>
    </ligand>
</feature>
<keyword evidence="7" id="KW-0418">Kinase</keyword>
<dbReference type="AlphaFoldDB" id="T1IKX9"/>
<evidence type="ECO:0000256" key="8">
    <source>
        <dbReference type="ARBA" id="ARBA00022840"/>
    </source>
</evidence>
<dbReference type="Proteomes" id="UP000014500">
    <property type="component" value="Unassembled WGS sequence"/>
</dbReference>
<dbReference type="PROSITE" id="PS00108">
    <property type="entry name" value="PROTEIN_KINASE_ST"/>
    <property type="match status" value="1"/>
</dbReference>
<keyword evidence="8 16" id="KW-0067">ATP-binding</keyword>
<dbReference type="eggNOG" id="KOG0601">
    <property type="taxonomic scope" value="Eukaryota"/>
</dbReference>
<comment type="subcellular location">
    <subcellularLocation>
        <location evidence="1">Golgi apparatus membrane</location>
        <topology evidence="1">Peripheral membrane protein</topology>
    </subcellularLocation>
</comment>
<dbReference type="InterPro" id="IPR017441">
    <property type="entry name" value="Protein_kinase_ATP_BS"/>
</dbReference>
<evidence type="ECO:0000256" key="2">
    <source>
        <dbReference type="ARBA" id="ARBA00012513"/>
    </source>
</evidence>
<dbReference type="OMA" id="WRILMDI"/>
<dbReference type="Pfam" id="PF00069">
    <property type="entry name" value="Pkinase"/>
    <property type="match status" value="1"/>
</dbReference>
<dbReference type="InterPro" id="IPR011009">
    <property type="entry name" value="Kinase-like_dom_sf"/>
</dbReference>
<dbReference type="EnsemblMetazoa" id="SMAR001593-RA">
    <property type="protein sequence ID" value="SMAR001593-PA"/>
    <property type="gene ID" value="SMAR001593"/>
</dbReference>
<keyword evidence="4" id="KW-0808">Transferase</keyword>
<dbReference type="GO" id="GO:0000139">
    <property type="term" value="C:Golgi membrane"/>
    <property type="evidence" value="ECO:0007669"/>
    <property type="project" value="UniProtKB-SubCell"/>
</dbReference>
<comment type="catalytic activity">
    <reaction evidence="14">
        <text>L-threonyl-[protein] + ATP = O-phospho-L-threonyl-[protein] + ADP + H(+)</text>
        <dbReference type="Rhea" id="RHEA:46608"/>
        <dbReference type="Rhea" id="RHEA-COMP:11060"/>
        <dbReference type="Rhea" id="RHEA-COMP:11605"/>
        <dbReference type="ChEBI" id="CHEBI:15378"/>
        <dbReference type="ChEBI" id="CHEBI:30013"/>
        <dbReference type="ChEBI" id="CHEBI:30616"/>
        <dbReference type="ChEBI" id="CHEBI:61977"/>
        <dbReference type="ChEBI" id="CHEBI:456216"/>
        <dbReference type="EC" id="2.7.11.1"/>
    </reaction>
</comment>
<sequence>MADGGTPSYDHLPKPQQFIDAQTLSTKKARGTPHSRLPFCPPTVKSAPPNSRLRLFTFTRDNCSFPRTPLISEYDSDITGKELYFDSAFVNYGLLGKGSFGEVFKMKSIEDGKFYAVKRTGIRRGRRCNRPATEVCQFQKLPNHPNVIKFHKSWQTDDHSYIQMELCDTTLSYFCEENHDIPESLVWKYFVDLLLAVKHLHDHDLVHMDIKPANIFISKFNVCKLGDFGLVLDLKSDAQHDASEGDAKYVSAEAMMGYFTKAADIFSLGITILEMACDLDLPDKDVVWQDLRRGRLPHNLMTHISPELTAVIQSMMLEEYLKRPTADDLLALPRVVDVWHKRKRIYATANTLVSVLNMIHSCLHHVSKFFNFIFKPFKSLCNETGKYVTPKQSPKPNLLHCPDIDDYGDDEIFGKTEDISPACSLNGDKMEHYNSTPTSRRKKTLRKHTFIHTPIQPKILFSESSCAEGDDYE</sequence>
<evidence type="ECO:0000313" key="20">
    <source>
        <dbReference type="Proteomes" id="UP000014500"/>
    </source>
</evidence>
<evidence type="ECO:0000256" key="14">
    <source>
        <dbReference type="ARBA" id="ARBA00047899"/>
    </source>
</evidence>
<accession>T1IKX9</accession>
<evidence type="ECO:0000256" key="1">
    <source>
        <dbReference type="ARBA" id="ARBA00004395"/>
    </source>
</evidence>
<evidence type="ECO:0000256" key="6">
    <source>
        <dbReference type="ARBA" id="ARBA00022741"/>
    </source>
</evidence>
<keyword evidence="6 16" id="KW-0547">Nucleotide-binding</keyword>
<protein>
    <recommendedName>
        <fullName evidence="2">non-specific serine/threonine protein kinase</fullName>
        <ecNumber evidence="2">2.7.11.1</ecNumber>
    </recommendedName>
</protein>
<keyword evidence="12" id="KW-0131">Cell cycle</keyword>
<dbReference type="Gene3D" id="3.30.200.20">
    <property type="entry name" value="Phosphorylase Kinase, domain 1"/>
    <property type="match status" value="1"/>
</dbReference>
<evidence type="ECO:0000256" key="17">
    <source>
        <dbReference type="RuleBase" id="RU000304"/>
    </source>
</evidence>
<evidence type="ECO:0000313" key="19">
    <source>
        <dbReference type="EnsemblMetazoa" id="SMAR001593-PA"/>
    </source>
</evidence>
<dbReference type="SUPFAM" id="SSF56112">
    <property type="entry name" value="Protein kinase-like (PK-like)"/>
    <property type="match status" value="1"/>
</dbReference>
<dbReference type="GO" id="GO:0046872">
    <property type="term" value="F:metal ion binding"/>
    <property type="evidence" value="ECO:0007669"/>
    <property type="project" value="UniProtKB-KW"/>
</dbReference>